<sequence length="466" mass="53326">MLSTMQFKVKRLSSLLFIAASQENTYNCQEQSIPRRIGRSGNEILRFAYLSLLASTLVFLMVPLKPSKYNRKGSTKVGHEPTVPITSDFDNVTSVSKSTSRNHRTISSAKNGTEAYKGAFQNAVSRKEATTGQPRSATSATSLSGPVTLNAPTVTSTVPRILLVAYFRSGSSFLGAALSQNPLTFYHFEPLSVLHNDHTKPAQITSLSYKTIQNIFRCDFEHVPEYIKQAKSFSHYFTRNRALWSRCRGHINVCFRPEVISTICNKSRMQLMKVTLLRLRDVRELIRNYDDLGRSIKVIHLVRDPRGIWASRLREAWCTYAMGCKNIQTLCQEMRDDIDTFDELKIILQSRITRVRYEDIALNPVSGMKSLLSRLGLNFTRHVSRFLKTHAFASKTKPKNSFSIRRNSNETAFRWTHWLDYREVVKIQETCPDVFRSLGYPIAHSEVQLKTEIEKAFRTRSDREGM</sequence>
<accession>A0A0K8R400</accession>
<dbReference type="InterPro" id="IPR027417">
    <property type="entry name" value="P-loop_NTPase"/>
</dbReference>
<dbReference type="PANTHER" id="PTHR10704:SF44">
    <property type="entry name" value="LD35051P-RELATED"/>
    <property type="match status" value="1"/>
</dbReference>
<dbReference type="GO" id="GO:0001517">
    <property type="term" value="F:N-acetylglucosamine 6-O-sulfotransferase activity"/>
    <property type="evidence" value="ECO:0007669"/>
    <property type="project" value="TreeGrafter"/>
</dbReference>
<evidence type="ECO:0000256" key="2">
    <source>
        <dbReference type="SAM" id="Phobius"/>
    </source>
</evidence>
<dbReference type="FunFam" id="3.40.50.300:FF:001931">
    <property type="entry name" value="Blast:Carbohydrate sulfotransferase 4"/>
    <property type="match status" value="1"/>
</dbReference>
<keyword evidence="2" id="KW-0472">Membrane</keyword>
<feature type="region of interest" description="Disordered" evidence="1">
    <location>
        <begin position="124"/>
        <end position="144"/>
    </location>
</feature>
<dbReference type="PANTHER" id="PTHR10704">
    <property type="entry name" value="CARBOHYDRATE SULFOTRANSFERASE"/>
    <property type="match status" value="1"/>
</dbReference>
<protein>
    <submittedName>
        <fullName evidence="3">Putative rte ele1 orf1-h 1e-60-j 4</fullName>
    </submittedName>
</protein>
<feature type="region of interest" description="Disordered" evidence="1">
    <location>
        <begin position="93"/>
        <end position="112"/>
    </location>
</feature>
<dbReference type="Pfam" id="PF13469">
    <property type="entry name" value="Sulfotransfer_3"/>
    <property type="match status" value="1"/>
</dbReference>
<dbReference type="EMBL" id="GADI01007921">
    <property type="protein sequence ID" value="JAA65887.1"/>
    <property type="molecule type" value="mRNA"/>
</dbReference>
<dbReference type="Gene3D" id="3.40.50.300">
    <property type="entry name" value="P-loop containing nucleotide triphosphate hydrolases"/>
    <property type="match status" value="1"/>
</dbReference>
<dbReference type="InterPro" id="IPR051135">
    <property type="entry name" value="Gal/GlcNAc/GalNAc_ST"/>
</dbReference>
<name>A0A0K8R400_IXORI</name>
<organism evidence="3">
    <name type="scientific">Ixodes ricinus</name>
    <name type="common">Common tick</name>
    <name type="synonym">Acarus ricinus</name>
    <dbReference type="NCBI Taxonomy" id="34613"/>
    <lineage>
        <taxon>Eukaryota</taxon>
        <taxon>Metazoa</taxon>
        <taxon>Ecdysozoa</taxon>
        <taxon>Arthropoda</taxon>
        <taxon>Chelicerata</taxon>
        <taxon>Arachnida</taxon>
        <taxon>Acari</taxon>
        <taxon>Parasitiformes</taxon>
        <taxon>Ixodida</taxon>
        <taxon>Ixodoidea</taxon>
        <taxon>Ixodidae</taxon>
        <taxon>Ixodinae</taxon>
        <taxon>Ixodes</taxon>
    </lineage>
</organism>
<feature type="compositionally biased region" description="Polar residues" evidence="1">
    <location>
        <begin position="93"/>
        <end position="111"/>
    </location>
</feature>
<feature type="compositionally biased region" description="Polar residues" evidence="1">
    <location>
        <begin position="130"/>
        <end position="144"/>
    </location>
</feature>
<dbReference type="SUPFAM" id="SSF52540">
    <property type="entry name" value="P-loop containing nucleoside triphosphate hydrolases"/>
    <property type="match status" value="1"/>
</dbReference>
<proteinExistence type="evidence at transcript level"/>
<reference evidence="3" key="1">
    <citation type="submission" date="2012-12" db="EMBL/GenBank/DDBJ databases">
        <title>Identification and characterization of a phenylalanine ammonia-lyase gene family in Isatis indigotica Fort.</title>
        <authorList>
            <person name="Liu Q."/>
            <person name="Chen J."/>
            <person name="Zhou X."/>
            <person name="Di P."/>
            <person name="Xiao Y."/>
            <person name="Xuan H."/>
            <person name="Zhang L."/>
            <person name="Chen W."/>
        </authorList>
    </citation>
    <scope>NUCLEOTIDE SEQUENCE</scope>
    <source>
        <tissue evidence="3">Salivary gland</tissue>
    </source>
</reference>
<dbReference type="GO" id="GO:0006790">
    <property type="term" value="P:sulfur compound metabolic process"/>
    <property type="evidence" value="ECO:0007669"/>
    <property type="project" value="TreeGrafter"/>
</dbReference>
<feature type="transmembrane region" description="Helical" evidence="2">
    <location>
        <begin position="44"/>
        <end position="64"/>
    </location>
</feature>
<evidence type="ECO:0000313" key="3">
    <source>
        <dbReference type="EMBL" id="JAA65887.1"/>
    </source>
</evidence>
<keyword evidence="2" id="KW-1133">Transmembrane helix</keyword>
<dbReference type="GO" id="GO:0006044">
    <property type="term" value="P:N-acetylglucosamine metabolic process"/>
    <property type="evidence" value="ECO:0007669"/>
    <property type="project" value="TreeGrafter"/>
</dbReference>
<keyword evidence="2" id="KW-0812">Transmembrane</keyword>
<dbReference type="AlphaFoldDB" id="A0A0K8R400"/>
<evidence type="ECO:0000256" key="1">
    <source>
        <dbReference type="SAM" id="MobiDB-lite"/>
    </source>
</evidence>